<dbReference type="InterPro" id="IPR003593">
    <property type="entry name" value="AAA+_ATPase"/>
</dbReference>
<dbReference type="AlphaFoldDB" id="A0A1T5KWS7"/>
<dbReference type="SMART" id="SM00382">
    <property type="entry name" value="AAA"/>
    <property type="match status" value="1"/>
</dbReference>
<protein>
    <submittedName>
        <fullName evidence="6">Zinc/manganese transport system ATP-binding protein</fullName>
    </submittedName>
</protein>
<evidence type="ECO:0000256" key="4">
    <source>
        <dbReference type="ARBA" id="ARBA00022840"/>
    </source>
</evidence>
<keyword evidence="7" id="KW-1185">Reference proteome</keyword>
<gene>
    <name evidence="6" type="ORF">SAMN06309945_2589</name>
</gene>
<dbReference type="Proteomes" id="UP000190857">
    <property type="component" value="Unassembled WGS sequence"/>
</dbReference>
<evidence type="ECO:0000313" key="6">
    <source>
        <dbReference type="EMBL" id="SKC68110.1"/>
    </source>
</evidence>
<feature type="domain" description="ABC transporter" evidence="5">
    <location>
        <begin position="5"/>
        <end position="207"/>
    </location>
</feature>
<dbReference type="InterPro" id="IPR050153">
    <property type="entry name" value="Metal_Ion_Import_ABC"/>
</dbReference>
<name>A0A1T5KWS7_9MICO</name>
<dbReference type="InterPro" id="IPR047748">
    <property type="entry name" value="AztA-like"/>
</dbReference>
<dbReference type="RefSeq" id="WP_200811557.1">
    <property type="nucleotide sequence ID" value="NZ_FUZP01000003.1"/>
</dbReference>
<dbReference type="PROSITE" id="PS50893">
    <property type="entry name" value="ABC_TRANSPORTER_2"/>
    <property type="match status" value="1"/>
</dbReference>
<accession>A0A1T5KWS7</accession>
<dbReference type="InterPro" id="IPR003439">
    <property type="entry name" value="ABC_transporter-like_ATP-bd"/>
</dbReference>
<organism evidence="6 7">
    <name type="scientific">Okibacterium fritillariae</name>
    <dbReference type="NCBI Taxonomy" id="123320"/>
    <lineage>
        <taxon>Bacteria</taxon>
        <taxon>Bacillati</taxon>
        <taxon>Actinomycetota</taxon>
        <taxon>Actinomycetes</taxon>
        <taxon>Micrococcales</taxon>
        <taxon>Microbacteriaceae</taxon>
        <taxon>Okibacterium</taxon>
    </lineage>
</organism>
<dbReference type="GO" id="GO:0005524">
    <property type="term" value="F:ATP binding"/>
    <property type="evidence" value="ECO:0007669"/>
    <property type="project" value="UniProtKB-KW"/>
</dbReference>
<comment type="similarity">
    <text evidence="1">Belongs to the ABC transporter superfamily.</text>
</comment>
<dbReference type="PROSITE" id="PS00211">
    <property type="entry name" value="ABC_TRANSPORTER_1"/>
    <property type="match status" value="1"/>
</dbReference>
<sequence length="208" mass="21800">MDAAITATNVSLRYDRHAVFEDFSARIPHGRITALTGPNGSGKSSLLGLVAGVIAPTSGTVQRNLPGRVAFVAQRSAVADALPLTVRQTVSMGRWSDLGMLRRPTSADRTIVDHTLDLLGIRHLSRAPLGDVSGGQRQRALVAQGLAARTQLLLLDEPTTGIDDAGRDLVFAALRDARDRGVTVVLATHDTDAAAIADETLALGAPVA</sequence>
<evidence type="ECO:0000256" key="3">
    <source>
        <dbReference type="ARBA" id="ARBA00022741"/>
    </source>
</evidence>
<dbReference type="EMBL" id="FUZP01000003">
    <property type="protein sequence ID" value="SKC68110.1"/>
    <property type="molecule type" value="Genomic_DNA"/>
</dbReference>
<reference evidence="6" key="1">
    <citation type="submission" date="2017-02" db="EMBL/GenBank/DDBJ databases">
        <authorList>
            <person name="Peterson S.W."/>
        </authorList>
    </citation>
    <scope>NUCLEOTIDE SEQUENCE [LARGE SCALE GENOMIC DNA]</scope>
    <source>
        <strain evidence="6">VKM Ac-2059</strain>
    </source>
</reference>
<dbReference type="NCBIfam" id="NF040873">
    <property type="entry name" value="AztA"/>
    <property type="match status" value="1"/>
</dbReference>
<keyword evidence="4 6" id="KW-0067">ATP-binding</keyword>
<evidence type="ECO:0000313" key="7">
    <source>
        <dbReference type="Proteomes" id="UP000190857"/>
    </source>
</evidence>
<evidence type="ECO:0000256" key="1">
    <source>
        <dbReference type="ARBA" id="ARBA00005417"/>
    </source>
</evidence>
<evidence type="ECO:0000259" key="5">
    <source>
        <dbReference type="PROSITE" id="PS50893"/>
    </source>
</evidence>
<keyword evidence="2" id="KW-0813">Transport</keyword>
<dbReference type="InterPro" id="IPR017871">
    <property type="entry name" value="ABC_transporter-like_CS"/>
</dbReference>
<dbReference type="GO" id="GO:0016887">
    <property type="term" value="F:ATP hydrolysis activity"/>
    <property type="evidence" value="ECO:0007669"/>
    <property type="project" value="InterPro"/>
</dbReference>
<dbReference type="Pfam" id="PF00005">
    <property type="entry name" value="ABC_tran"/>
    <property type="match status" value="1"/>
</dbReference>
<dbReference type="SUPFAM" id="SSF52540">
    <property type="entry name" value="P-loop containing nucleoside triphosphate hydrolases"/>
    <property type="match status" value="1"/>
</dbReference>
<dbReference type="PANTHER" id="PTHR42734:SF5">
    <property type="entry name" value="IRON TRANSPORT SYSTEM ATP-BINDING PROTEIN HI_0361-RELATED"/>
    <property type="match status" value="1"/>
</dbReference>
<dbReference type="STRING" id="123320.SAMN06309945_2589"/>
<dbReference type="Gene3D" id="3.40.50.300">
    <property type="entry name" value="P-loop containing nucleotide triphosphate hydrolases"/>
    <property type="match status" value="1"/>
</dbReference>
<dbReference type="InterPro" id="IPR027417">
    <property type="entry name" value="P-loop_NTPase"/>
</dbReference>
<evidence type="ECO:0000256" key="2">
    <source>
        <dbReference type="ARBA" id="ARBA00022448"/>
    </source>
</evidence>
<dbReference type="PANTHER" id="PTHR42734">
    <property type="entry name" value="METAL TRANSPORT SYSTEM ATP-BINDING PROTEIN TM_0124-RELATED"/>
    <property type="match status" value="1"/>
</dbReference>
<proteinExistence type="inferred from homology"/>
<keyword evidence="3" id="KW-0547">Nucleotide-binding</keyword>